<comment type="caution">
    <text evidence="2">The sequence shown here is derived from an EMBL/GenBank/DDBJ whole genome shotgun (WGS) entry which is preliminary data.</text>
</comment>
<feature type="compositionally biased region" description="Polar residues" evidence="1">
    <location>
        <begin position="77"/>
        <end position="93"/>
    </location>
</feature>
<evidence type="ECO:0000313" key="3">
    <source>
        <dbReference type="Proteomes" id="UP000193920"/>
    </source>
</evidence>
<feature type="region of interest" description="Disordered" evidence="1">
    <location>
        <begin position="77"/>
        <end position="161"/>
    </location>
</feature>
<evidence type="ECO:0000256" key="1">
    <source>
        <dbReference type="SAM" id="MobiDB-lite"/>
    </source>
</evidence>
<dbReference type="Proteomes" id="UP000193920">
    <property type="component" value="Unassembled WGS sequence"/>
</dbReference>
<reference evidence="2 3" key="1">
    <citation type="submission" date="2016-08" db="EMBL/GenBank/DDBJ databases">
        <title>A Parts List for Fungal Cellulosomes Revealed by Comparative Genomics.</title>
        <authorList>
            <consortium name="DOE Joint Genome Institute"/>
            <person name="Haitjema C.H."/>
            <person name="Gilmore S.P."/>
            <person name="Henske J.K."/>
            <person name="Solomon K.V."/>
            <person name="De Groot R."/>
            <person name="Kuo A."/>
            <person name="Mondo S.J."/>
            <person name="Salamov A.A."/>
            <person name="Labutti K."/>
            <person name="Zhao Z."/>
            <person name="Chiniquy J."/>
            <person name="Barry K."/>
            <person name="Brewer H.M."/>
            <person name="Purvine S.O."/>
            <person name="Wright A.T."/>
            <person name="Boxma B."/>
            <person name="Van Alen T."/>
            <person name="Hackstein J.H."/>
            <person name="Baker S.E."/>
            <person name="Grigoriev I.V."/>
            <person name="O'Malley M.A."/>
        </authorList>
    </citation>
    <scope>NUCLEOTIDE SEQUENCE [LARGE SCALE GENOMIC DNA]</scope>
    <source>
        <strain evidence="2 3">G1</strain>
    </source>
</reference>
<name>A0A1Y1ZGU2_9FUNG</name>
<keyword evidence="3" id="KW-1185">Reference proteome</keyword>
<sequence length="699" mass="78435">MTDSDILKQIALLNPRIINGNEVDNTNDFIINSNISSPVEGNNGSQMVENDDDNDILNLWSSTKIFFDPFDPSKINSTNQPQNNNMDVSPHSINNNNNNTNNEIIQLTEREKDRQRYTRLKQQQQSNYARRGRRSKNISNGRNITGKTDNKNDSMNVDDNNPFNKNDLLEISNIHSILMNDNSNNNKKNNSFINASISNMGTTPSLATTQTFIPNLTTPLNNNKLNNNTNVLEFNQGKSKSIGNNNNNKKSKDLYTQLLDTINSKKYKNEKSNNAKDINTAAILGKVNDRSKEIADKKKRRSAATMRCREKKKNQLQKKEQYIKYLENQILFLNGSILHMSNEITWLRRSFLDQYGEQSLKNIYLKNGFKDVNFNNVVFPGSTPNPFGPPPFQNSSMLSPDLTLSPGSCQGENQNQGSDLEQEHYLEGDQEQSPSPLHQQPHHQESAFISPAVSNAIRENQNDQDLMKMDINTSTTTTSTITATPLNSFNTVASTLTVTQPNLSSVNTITKSFPNQKELFSQLDMETLNEFTKLSKEQRDVILKILEKQQEKQNHHHQSSQVNHQDRQGDHQDATTVSLNHTNDFNSLSPNILNSFNNPDLQTISFPSSSIAVATSHPSSTTLPTSTTANKDNIFMAIPHSTSTNSINLTTTTSDLLASLNAQSTTSKDTPSNLISTSSSNANNQNSDYINLDNLIYYI</sequence>
<proteinExistence type="predicted"/>
<feature type="region of interest" description="Disordered" evidence="1">
    <location>
        <begin position="549"/>
        <end position="572"/>
    </location>
</feature>
<feature type="region of interest" description="Disordered" evidence="1">
    <location>
        <begin position="663"/>
        <end position="683"/>
    </location>
</feature>
<dbReference type="AlphaFoldDB" id="A0A1Y1ZGU2"/>
<protein>
    <recommendedName>
        <fullName evidence="4">BZIP domain-containing protein</fullName>
    </recommendedName>
</protein>
<gene>
    <name evidence="2" type="ORF">LY90DRAFT_678109</name>
</gene>
<evidence type="ECO:0000313" key="2">
    <source>
        <dbReference type="EMBL" id="ORY09476.1"/>
    </source>
</evidence>
<dbReference type="EMBL" id="MCOG01000407">
    <property type="protein sequence ID" value="ORY09476.1"/>
    <property type="molecule type" value="Genomic_DNA"/>
</dbReference>
<organism evidence="2 3">
    <name type="scientific">Neocallimastix californiae</name>
    <dbReference type="NCBI Taxonomy" id="1754190"/>
    <lineage>
        <taxon>Eukaryota</taxon>
        <taxon>Fungi</taxon>
        <taxon>Fungi incertae sedis</taxon>
        <taxon>Chytridiomycota</taxon>
        <taxon>Chytridiomycota incertae sedis</taxon>
        <taxon>Neocallimastigomycetes</taxon>
        <taxon>Neocallimastigales</taxon>
        <taxon>Neocallimastigaceae</taxon>
        <taxon>Neocallimastix</taxon>
    </lineage>
</organism>
<accession>A0A1Y1ZGU2</accession>
<feature type="compositionally biased region" description="Polar residues" evidence="1">
    <location>
        <begin position="137"/>
        <end position="161"/>
    </location>
</feature>
<feature type="region of interest" description="Disordered" evidence="1">
    <location>
        <begin position="385"/>
        <end position="418"/>
    </location>
</feature>
<evidence type="ECO:0008006" key="4">
    <source>
        <dbReference type="Google" id="ProtNLM"/>
    </source>
</evidence>
<feature type="compositionally biased region" description="Polar residues" evidence="1">
    <location>
        <begin position="663"/>
        <end position="675"/>
    </location>
</feature>
<feature type="compositionally biased region" description="Polar residues" evidence="1">
    <location>
        <begin position="405"/>
        <end position="418"/>
    </location>
</feature>